<dbReference type="Gene3D" id="3.30.70.260">
    <property type="match status" value="1"/>
</dbReference>
<dbReference type="Pfam" id="PF13740">
    <property type="entry name" value="ACT_6"/>
    <property type="match status" value="1"/>
</dbReference>
<dbReference type="InterPro" id="IPR045865">
    <property type="entry name" value="ACT-like_dom_sf"/>
</dbReference>
<feature type="domain" description="ACT" evidence="4">
    <location>
        <begin position="92"/>
        <end position="174"/>
    </location>
</feature>
<dbReference type="InterPro" id="IPR002912">
    <property type="entry name" value="ACT_dom"/>
</dbReference>
<evidence type="ECO:0000256" key="2">
    <source>
        <dbReference type="RuleBase" id="RU369043"/>
    </source>
</evidence>
<name>A0AAV9BJX8_ACOGR</name>
<dbReference type="Proteomes" id="UP001179952">
    <property type="component" value="Unassembled WGS sequence"/>
</dbReference>
<dbReference type="AlphaFoldDB" id="A0AAV9BJX8"/>
<dbReference type="PANTHER" id="PTHR31096:SF50">
    <property type="entry name" value="ACT DOMAIN-CONTAINING PROTEIN ACR2"/>
    <property type="match status" value="1"/>
</dbReference>
<dbReference type="EMBL" id="JAUJYN010000003">
    <property type="protein sequence ID" value="KAK1276516.1"/>
    <property type="molecule type" value="Genomic_DNA"/>
</dbReference>
<gene>
    <name evidence="5" type="ORF">QJS04_geneDACA001533</name>
</gene>
<protein>
    <recommendedName>
        <fullName evidence="2">ACT domain-containing protein ACR</fullName>
    </recommendedName>
    <alternativeName>
        <fullName evidence="2">Protein ACT DOMAIN REPEATS</fullName>
    </alternativeName>
</protein>
<feature type="domain" description="ACT" evidence="4">
    <location>
        <begin position="286"/>
        <end position="360"/>
    </location>
</feature>
<comment type="function">
    <text evidence="2">Binds amino acids.</text>
</comment>
<proteinExistence type="predicted"/>
<dbReference type="GO" id="GO:0016597">
    <property type="term" value="F:amino acid binding"/>
    <property type="evidence" value="ECO:0007669"/>
    <property type="project" value="UniProtKB-UniRule"/>
</dbReference>
<reference evidence="5" key="2">
    <citation type="submission" date="2023-06" db="EMBL/GenBank/DDBJ databases">
        <authorList>
            <person name="Ma L."/>
            <person name="Liu K.-W."/>
            <person name="Li Z."/>
            <person name="Hsiao Y.-Y."/>
            <person name="Qi Y."/>
            <person name="Fu T."/>
            <person name="Tang G."/>
            <person name="Zhang D."/>
            <person name="Sun W.-H."/>
            <person name="Liu D.-K."/>
            <person name="Li Y."/>
            <person name="Chen G.-Z."/>
            <person name="Liu X.-D."/>
            <person name="Liao X.-Y."/>
            <person name="Jiang Y.-T."/>
            <person name="Yu X."/>
            <person name="Hao Y."/>
            <person name="Huang J."/>
            <person name="Zhao X.-W."/>
            <person name="Ke S."/>
            <person name="Chen Y.-Y."/>
            <person name="Wu W.-L."/>
            <person name="Hsu J.-L."/>
            <person name="Lin Y.-F."/>
            <person name="Huang M.-D."/>
            <person name="Li C.-Y."/>
            <person name="Huang L."/>
            <person name="Wang Z.-W."/>
            <person name="Zhao X."/>
            <person name="Zhong W.-Y."/>
            <person name="Peng D.-H."/>
            <person name="Ahmad S."/>
            <person name="Lan S."/>
            <person name="Zhang J.-S."/>
            <person name="Tsai W.-C."/>
            <person name="Van De Peer Y."/>
            <person name="Liu Z.-J."/>
        </authorList>
    </citation>
    <scope>NUCLEOTIDE SEQUENCE</scope>
    <source>
        <strain evidence="5">SCP</strain>
        <tissue evidence="5">Leaves</tissue>
    </source>
</reference>
<dbReference type="PROSITE" id="PS51671">
    <property type="entry name" value="ACT"/>
    <property type="match status" value="2"/>
</dbReference>
<sequence>MKKICWPYYDPEFEKLEERINGPRVSVDNESCNKCTVVKVDSVNKQGLLLEVVAVLTDMDLSISKGYISSDAGWFMDPGKTDDSLSAERMTTIEMSGADRPGLFSEISAVLADLRCNVVEAHAWSHNACLACVAYVSDQSTSARIEDPSRLASIKDHLSTVLRAVETGLSGCAPVSMTHAERRLHQLMLANRDFDVSIERCEERGYSVVFVDCLDRPRLMFDTVCTLTDMEYVVFHASVTSDGPFAHQEYYIRRVDGDTLDTGGEKQLIEKCLEAAIERRVCEGVRLELCTNNQAGLLSYVTRVFREYGLTVVRADVETRGKEAVTVFYVRDISGREVDMGVVEAMRREVDLLTQLRVKKKQPPRRANSFERSSSPSPSSHFSSIREMLRSQIERFSHNFISIN</sequence>
<dbReference type="PANTHER" id="PTHR31096">
    <property type="entry name" value="ACT DOMAIN-CONTAINING PROTEIN ACR4-RELATED"/>
    <property type="match status" value="1"/>
</dbReference>
<feature type="compositionally biased region" description="Low complexity" evidence="3">
    <location>
        <begin position="370"/>
        <end position="384"/>
    </location>
</feature>
<accession>A0AAV9BJX8</accession>
<reference evidence="5" key="1">
    <citation type="journal article" date="2023" name="Nat. Commun.">
        <title>Diploid and tetraploid genomes of Acorus and the evolution of monocots.</title>
        <authorList>
            <person name="Ma L."/>
            <person name="Liu K.W."/>
            <person name="Li Z."/>
            <person name="Hsiao Y.Y."/>
            <person name="Qi Y."/>
            <person name="Fu T."/>
            <person name="Tang G.D."/>
            <person name="Zhang D."/>
            <person name="Sun W.H."/>
            <person name="Liu D.K."/>
            <person name="Li Y."/>
            <person name="Chen G.Z."/>
            <person name="Liu X.D."/>
            <person name="Liao X.Y."/>
            <person name="Jiang Y.T."/>
            <person name="Yu X."/>
            <person name="Hao Y."/>
            <person name="Huang J."/>
            <person name="Zhao X.W."/>
            <person name="Ke S."/>
            <person name="Chen Y.Y."/>
            <person name="Wu W.L."/>
            <person name="Hsu J.L."/>
            <person name="Lin Y.F."/>
            <person name="Huang M.D."/>
            <person name="Li C.Y."/>
            <person name="Huang L."/>
            <person name="Wang Z.W."/>
            <person name="Zhao X."/>
            <person name="Zhong W.Y."/>
            <person name="Peng D.H."/>
            <person name="Ahmad S."/>
            <person name="Lan S."/>
            <person name="Zhang J.S."/>
            <person name="Tsai W.C."/>
            <person name="Van de Peer Y."/>
            <person name="Liu Z.J."/>
        </authorList>
    </citation>
    <scope>NUCLEOTIDE SEQUENCE</scope>
    <source>
        <strain evidence="5">SCP</strain>
    </source>
</reference>
<comment type="caution">
    <text evidence="5">The sequence shown here is derived from an EMBL/GenBank/DDBJ whole genome shotgun (WGS) entry which is preliminary data.</text>
</comment>
<dbReference type="InterPro" id="IPR040217">
    <property type="entry name" value="ACR1-12"/>
</dbReference>
<dbReference type="SUPFAM" id="SSF55021">
    <property type="entry name" value="ACT-like"/>
    <property type="match status" value="3"/>
</dbReference>
<evidence type="ECO:0000256" key="1">
    <source>
        <dbReference type="ARBA" id="ARBA00022737"/>
    </source>
</evidence>
<evidence type="ECO:0000313" key="5">
    <source>
        <dbReference type="EMBL" id="KAK1276516.1"/>
    </source>
</evidence>
<dbReference type="CDD" id="cd04897">
    <property type="entry name" value="ACT_ACR_3"/>
    <property type="match status" value="1"/>
</dbReference>
<evidence type="ECO:0000259" key="4">
    <source>
        <dbReference type="PROSITE" id="PS51671"/>
    </source>
</evidence>
<feature type="region of interest" description="Disordered" evidence="3">
    <location>
        <begin position="362"/>
        <end position="384"/>
    </location>
</feature>
<keyword evidence="6" id="KW-1185">Reference proteome</keyword>
<evidence type="ECO:0000256" key="3">
    <source>
        <dbReference type="SAM" id="MobiDB-lite"/>
    </source>
</evidence>
<evidence type="ECO:0000313" key="6">
    <source>
        <dbReference type="Proteomes" id="UP001179952"/>
    </source>
</evidence>
<keyword evidence="1 2" id="KW-0677">Repeat</keyword>
<dbReference type="CDD" id="cd04925">
    <property type="entry name" value="ACT_ACR_2"/>
    <property type="match status" value="1"/>
</dbReference>
<organism evidence="5 6">
    <name type="scientific">Acorus gramineus</name>
    <name type="common">Dwarf sweet flag</name>
    <dbReference type="NCBI Taxonomy" id="55184"/>
    <lineage>
        <taxon>Eukaryota</taxon>
        <taxon>Viridiplantae</taxon>
        <taxon>Streptophyta</taxon>
        <taxon>Embryophyta</taxon>
        <taxon>Tracheophyta</taxon>
        <taxon>Spermatophyta</taxon>
        <taxon>Magnoliopsida</taxon>
        <taxon>Liliopsida</taxon>
        <taxon>Acoraceae</taxon>
        <taxon>Acorus</taxon>
    </lineage>
</organism>